<proteinExistence type="predicted"/>
<dbReference type="PANTHER" id="PTHR37424">
    <property type="entry name" value="BACTERIOFERRITIN-ASSOCIATED FERREDOXIN"/>
    <property type="match status" value="1"/>
</dbReference>
<dbReference type="Proteomes" id="UP000683428">
    <property type="component" value="Chromosome"/>
</dbReference>
<accession>A0A975SMS3</accession>
<sequence length="67" mass="7119">MYVCVCNGVTEGQIASSVAAGATSYQQLRQQLGVGQGCGKCAREIRQQLRGEAPAPCRECNGACERR</sequence>
<evidence type="ECO:0000313" key="6">
    <source>
        <dbReference type="EMBL" id="QWT49148.1"/>
    </source>
</evidence>
<protein>
    <submittedName>
        <fullName evidence="6">(2Fe-2S)-binding protein</fullName>
    </submittedName>
</protein>
<evidence type="ECO:0000256" key="4">
    <source>
        <dbReference type="ARBA" id="ARBA00023014"/>
    </source>
</evidence>
<evidence type="ECO:0000256" key="3">
    <source>
        <dbReference type="ARBA" id="ARBA00023004"/>
    </source>
</evidence>
<evidence type="ECO:0000313" key="7">
    <source>
        <dbReference type="Proteomes" id="UP000683428"/>
    </source>
</evidence>
<name>A0A975SMS3_9RHOO</name>
<dbReference type="Pfam" id="PF04324">
    <property type="entry name" value="Fer2_BFD"/>
    <property type="match status" value="1"/>
</dbReference>
<dbReference type="PANTHER" id="PTHR37424:SF1">
    <property type="entry name" value="BACTERIOFERRITIN-ASSOCIATED FERREDOXIN"/>
    <property type="match status" value="1"/>
</dbReference>
<keyword evidence="2" id="KW-0479">Metal-binding</keyword>
<keyword evidence="1" id="KW-0001">2Fe-2S</keyword>
<dbReference type="KEGG" id="aiq:Azoinq_00560"/>
<gene>
    <name evidence="6" type="ORF">Azoinq_00560</name>
</gene>
<keyword evidence="7" id="KW-1185">Reference proteome</keyword>
<reference evidence="6" key="1">
    <citation type="submission" date="2020-11" db="EMBL/GenBank/DDBJ databases">
        <title>Azospira inquinata sp. nov.</title>
        <authorList>
            <person name="Moe W.M."/>
            <person name="Mikes M.C."/>
        </authorList>
    </citation>
    <scope>NUCLEOTIDE SEQUENCE</scope>
    <source>
        <strain evidence="6">Azo-3</strain>
    </source>
</reference>
<dbReference type="GO" id="GO:0051537">
    <property type="term" value="F:2 iron, 2 sulfur cluster binding"/>
    <property type="evidence" value="ECO:0007669"/>
    <property type="project" value="UniProtKB-KW"/>
</dbReference>
<dbReference type="InterPro" id="IPR007419">
    <property type="entry name" value="BFD-like_2Fe2S-bd_dom"/>
</dbReference>
<dbReference type="InterPro" id="IPR052371">
    <property type="entry name" value="BFD-associated_ferredoxin"/>
</dbReference>
<dbReference type="RefSeq" id="WP_216127947.1">
    <property type="nucleotide sequence ID" value="NZ_CP064782.1"/>
</dbReference>
<dbReference type="EMBL" id="CP064782">
    <property type="protein sequence ID" value="QWT49148.1"/>
    <property type="molecule type" value="Genomic_DNA"/>
</dbReference>
<evidence type="ECO:0000256" key="1">
    <source>
        <dbReference type="ARBA" id="ARBA00022714"/>
    </source>
</evidence>
<evidence type="ECO:0000259" key="5">
    <source>
        <dbReference type="Pfam" id="PF04324"/>
    </source>
</evidence>
<dbReference type="GO" id="GO:0046872">
    <property type="term" value="F:metal ion binding"/>
    <property type="evidence" value="ECO:0007669"/>
    <property type="project" value="UniProtKB-KW"/>
</dbReference>
<keyword evidence="4" id="KW-0411">Iron-sulfur</keyword>
<dbReference type="AlphaFoldDB" id="A0A975SMS3"/>
<evidence type="ECO:0000256" key="2">
    <source>
        <dbReference type="ARBA" id="ARBA00022723"/>
    </source>
</evidence>
<feature type="domain" description="BFD-like [2Fe-2S]-binding" evidence="5">
    <location>
        <begin position="2"/>
        <end position="48"/>
    </location>
</feature>
<keyword evidence="3" id="KW-0408">Iron</keyword>
<organism evidence="6 7">
    <name type="scientific">Azospira inquinata</name>
    <dbReference type="NCBI Taxonomy" id="2785627"/>
    <lineage>
        <taxon>Bacteria</taxon>
        <taxon>Pseudomonadati</taxon>
        <taxon>Pseudomonadota</taxon>
        <taxon>Betaproteobacteria</taxon>
        <taxon>Rhodocyclales</taxon>
        <taxon>Rhodocyclaceae</taxon>
        <taxon>Azospira</taxon>
    </lineage>
</organism>